<protein>
    <submittedName>
        <fullName evidence="1">Uncharacterized protein</fullName>
    </submittedName>
</protein>
<gene>
    <name evidence="1" type="ORF">CCAM_LOCUS4766</name>
</gene>
<dbReference type="AlphaFoldDB" id="A0A484KCA6"/>
<dbReference type="EMBL" id="OOIL02000252">
    <property type="protein sequence ID" value="VFQ62990.1"/>
    <property type="molecule type" value="Genomic_DNA"/>
</dbReference>
<accession>A0A484KCA6</accession>
<reference evidence="1 2" key="1">
    <citation type="submission" date="2018-04" db="EMBL/GenBank/DDBJ databases">
        <authorList>
            <person name="Vogel A."/>
        </authorList>
    </citation>
    <scope>NUCLEOTIDE SEQUENCE [LARGE SCALE GENOMIC DNA]</scope>
</reference>
<proteinExistence type="predicted"/>
<organism evidence="1 2">
    <name type="scientific">Cuscuta campestris</name>
    <dbReference type="NCBI Taxonomy" id="132261"/>
    <lineage>
        <taxon>Eukaryota</taxon>
        <taxon>Viridiplantae</taxon>
        <taxon>Streptophyta</taxon>
        <taxon>Embryophyta</taxon>
        <taxon>Tracheophyta</taxon>
        <taxon>Spermatophyta</taxon>
        <taxon>Magnoliopsida</taxon>
        <taxon>eudicotyledons</taxon>
        <taxon>Gunneridae</taxon>
        <taxon>Pentapetalae</taxon>
        <taxon>asterids</taxon>
        <taxon>lamiids</taxon>
        <taxon>Solanales</taxon>
        <taxon>Convolvulaceae</taxon>
        <taxon>Cuscuteae</taxon>
        <taxon>Cuscuta</taxon>
        <taxon>Cuscuta subgen. Grammica</taxon>
        <taxon>Cuscuta sect. Cleistogrammica</taxon>
    </lineage>
</organism>
<keyword evidence="2" id="KW-1185">Reference proteome</keyword>
<evidence type="ECO:0000313" key="2">
    <source>
        <dbReference type="Proteomes" id="UP000595140"/>
    </source>
</evidence>
<dbReference type="Proteomes" id="UP000595140">
    <property type="component" value="Unassembled WGS sequence"/>
</dbReference>
<sequence length="84" mass="9455">MLCAILGVRPAFSELTLPAMEVVHGALPELEVSRRRWSLLLLKRNCPSLLAGSRIALGRHVRSVMDLHQLEQGQRTGRWLSIRS</sequence>
<evidence type="ECO:0000313" key="1">
    <source>
        <dbReference type="EMBL" id="VFQ62990.1"/>
    </source>
</evidence>
<name>A0A484KCA6_9ASTE</name>